<accession>A0A0D2LQ28</accession>
<dbReference type="AlphaFoldDB" id="A0A0D2LQ28"/>
<evidence type="ECO:0000256" key="1">
    <source>
        <dbReference type="SAM" id="MobiDB-lite"/>
    </source>
</evidence>
<gene>
    <name evidence="2" type="ORF">MNEG_15908</name>
</gene>
<dbReference type="GeneID" id="25733615"/>
<evidence type="ECO:0000313" key="2">
    <source>
        <dbReference type="EMBL" id="KIY92056.1"/>
    </source>
</evidence>
<organism evidence="2 3">
    <name type="scientific">Monoraphidium neglectum</name>
    <dbReference type="NCBI Taxonomy" id="145388"/>
    <lineage>
        <taxon>Eukaryota</taxon>
        <taxon>Viridiplantae</taxon>
        <taxon>Chlorophyta</taxon>
        <taxon>core chlorophytes</taxon>
        <taxon>Chlorophyceae</taxon>
        <taxon>CS clade</taxon>
        <taxon>Sphaeropleales</taxon>
        <taxon>Selenastraceae</taxon>
        <taxon>Monoraphidium</taxon>
    </lineage>
</organism>
<dbReference type="RefSeq" id="XP_013891076.1">
    <property type="nucleotide sequence ID" value="XM_014035622.1"/>
</dbReference>
<dbReference type="KEGG" id="mng:MNEG_15908"/>
<proteinExistence type="predicted"/>
<dbReference type="Proteomes" id="UP000054498">
    <property type="component" value="Unassembled WGS sequence"/>
</dbReference>
<reference evidence="2 3" key="1">
    <citation type="journal article" date="2013" name="BMC Genomics">
        <title>Reconstruction of the lipid metabolism for the microalga Monoraphidium neglectum from its genome sequence reveals characteristics suitable for biofuel production.</title>
        <authorList>
            <person name="Bogen C."/>
            <person name="Al-Dilaimi A."/>
            <person name="Albersmeier A."/>
            <person name="Wichmann J."/>
            <person name="Grundmann M."/>
            <person name="Rupp O."/>
            <person name="Lauersen K.J."/>
            <person name="Blifernez-Klassen O."/>
            <person name="Kalinowski J."/>
            <person name="Goesmann A."/>
            <person name="Mussgnug J.H."/>
            <person name="Kruse O."/>
        </authorList>
    </citation>
    <scope>NUCLEOTIDE SEQUENCE [LARGE SCALE GENOMIC DNA]</scope>
    <source>
        <strain evidence="2 3">SAG 48.87</strain>
    </source>
</reference>
<sequence length="71" mass="8291">QHWQRHWRRAEQEQPEQQREEERGSAPPDWARGGRQGGWVALDDLSRRLSQLAVSDSERDEACWPARARGA</sequence>
<keyword evidence="3" id="KW-1185">Reference proteome</keyword>
<feature type="non-terminal residue" evidence="2">
    <location>
        <position position="1"/>
    </location>
</feature>
<name>A0A0D2LQ28_9CHLO</name>
<feature type="compositionally biased region" description="Basic and acidic residues" evidence="1">
    <location>
        <begin position="9"/>
        <end position="24"/>
    </location>
</feature>
<dbReference type="EMBL" id="KK105999">
    <property type="protein sequence ID" value="KIY92056.1"/>
    <property type="molecule type" value="Genomic_DNA"/>
</dbReference>
<feature type="region of interest" description="Disordered" evidence="1">
    <location>
        <begin position="1"/>
        <end position="37"/>
    </location>
</feature>
<protein>
    <submittedName>
        <fullName evidence="2">Uncharacterized protein</fullName>
    </submittedName>
</protein>
<feature type="region of interest" description="Disordered" evidence="1">
    <location>
        <begin position="52"/>
        <end position="71"/>
    </location>
</feature>
<evidence type="ECO:0000313" key="3">
    <source>
        <dbReference type="Proteomes" id="UP000054498"/>
    </source>
</evidence>